<evidence type="ECO:0000313" key="4">
    <source>
        <dbReference type="Proteomes" id="UP000216312"/>
    </source>
</evidence>
<dbReference type="InterPro" id="IPR027363">
    <property type="entry name" value="M1Pi_N"/>
</dbReference>
<dbReference type="NCBIfam" id="TIGR00524">
    <property type="entry name" value="eIF-2B_rel"/>
    <property type="match status" value="1"/>
</dbReference>
<dbReference type="GO" id="GO:0019509">
    <property type="term" value="P:L-methionine salvage from methylthioadenosine"/>
    <property type="evidence" value="ECO:0007669"/>
    <property type="project" value="TreeGrafter"/>
</dbReference>
<comment type="similarity">
    <text evidence="2">Belongs to the eIF-2B alpha/beta/delta subunits family.</text>
</comment>
<dbReference type="GO" id="GO:0046523">
    <property type="term" value="F:S-methyl-5-thioribose-1-phosphate isomerase activity"/>
    <property type="evidence" value="ECO:0007669"/>
    <property type="project" value="TreeGrafter"/>
</dbReference>
<dbReference type="PANTHER" id="PTHR43475:SF1">
    <property type="entry name" value="METHYLTHIORIBOSE-1-PHOSPHATE ISOMERASE"/>
    <property type="match status" value="1"/>
</dbReference>
<evidence type="ECO:0000256" key="2">
    <source>
        <dbReference type="RuleBase" id="RU003814"/>
    </source>
</evidence>
<gene>
    <name evidence="3" type="primary">mtnA</name>
    <name evidence="3" type="ORF">CGW93_03760</name>
</gene>
<sequence length="260" mass="28945">MRLAFDTVKWEDGRLIVLDQTQLPNRVVYRELKDVNAVATAIKQLVIRGAPLIGVVAAYGVAVAAYQANTKEEIIAAIAKLRETRPTAYNLFYAMDLMRRILDEYDELEPLRDEILQCARKLHEEDRQICDMIGEHGEPLISDGARVLTHCNAGALATTGIGTALAPIYKSWERGKSLHVYVGETRPALQGARLTGWELMQTGIPVTLVVDNVRGYMFEKDMIDMVIIGADRITKNGDVVNKIGSYEIAVLAKHHNIPFS</sequence>
<dbReference type="Gene3D" id="3.40.50.10470">
    <property type="entry name" value="Translation initiation factor eif-2b, domain 2"/>
    <property type="match status" value="1"/>
</dbReference>
<reference evidence="4" key="1">
    <citation type="submission" date="2017-07" db="EMBL/GenBank/DDBJ databases">
        <title>Novel pathways for hydrocarbon cycling and metabolic interdependencies in hydrothermal sediment communities.</title>
        <authorList>
            <person name="Dombrowski N."/>
            <person name="Seitz K."/>
            <person name="Teske A."/>
            <person name="Baker B."/>
        </authorList>
    </citation>
    <scope>NUCLEOTIDE SEQUENCE [LARGE SCALE GENOMIC DNA]</scope>
</reference>
<keyword evidence="1 3" id="KW-0413">Isomerase</keyword>
<dbReference type="EMBL" id="NMUJ01000051">
    <property type="protein sequence ID" value="OYV02796.1"/>
    <property type="molecule type" value="Genomic_DNA"/>
</dbReference>
<evidence type="ECO:0000256" key="1">
    <source>
        <dbReference type="ARBA" id="ARBA00023235"/>
    </source>
</evidence>
<dbReference type="InterPro" id="IPR042529">
    <property type="entry name" value="IF_2B-like_C"/>
</dbReference>
<dbReference type="InterPro" id="IPR037171">
    <property type="entry name" value="NagB/RpiA_transferase-like"/>
</dbReference>
<dbReference type="AlphaFoldDB" id="A0A257LV17"/>
<dbReference type="Pfam" id="PF01008">
    <property type="entry name" value="IF-2B"/>
    <property type="match status" value="1"/>
</dbReference>
<dbReference type="NCBIfam" id="NF004326">
    <property type="entry name" value="PRK05720.1"/>
    <property type="match status" value="1"/>
</dbReference>
<dbReference type="InterPro" id="IPR000649">
    <property type="entry name" value="IF-2B-related"/>
</dbReference>
<name>A0A257LV17_UNCW3</name>
<organism evidence="3 4">
    <name type="scientific">candidate division WOR-3 bacterium 4484_18</name>
    <dbReference type="NCBI Taxonomy" id="2020626"/>
    <lineage>
        <taxon>Bacteria</taxon>
        <taxon>Bacteria division WOR-3</taxon>
    </lineage>
</organism>
<dbReference type="InterPro" id="IPR011559">
    <property type="entry name" value="Initiation_fac_2B_a/b/d"/>
</dbReference>
<accession>A0A257LV17</accession>
<comment type="caution">
    <text evidence="3">The sequence shown here is derived from an EMBL/GenBank/DDBJ whole genome shotgun (WGS) entry which is preliminary data.</text>
</comment>
<evidence type="ECO:0000313" key="3">
    <source>
        <dbReference type="EMBL" id="OYV02796.1"/>
    </source>
</evidence>
<dbReference type="FunFam" id="1.20.120.420:FF:000003">
    <property type="entry name" value="Methylthioribose-1-phosphate isomerase"/>
    <property type="match status" value="1"/>
</dbReference>
<proteinExistence type="inferred from homology"/>
<protein>
    <submittedName>
        <fullName evidence="3">S-methyl-5-thioribose-1-phosphate isomerase</fullName>
    </submittedName>
</protein>
<dbReference type="Gene3D" id="1.20.120.420">
    <property type="entry name" value="translation initiation factor eif-2b, domain 1"/>
    <property type="match status" value="1"/>
</dbReference>
<dbReference type="Proteomes" id="UP000216312">
    <property type="component" value="Unassembled WGS sequence"/>
</dbReference>
<dbReference type="PANTHER" id="PTHR43475">
    <property type="entry name" value="METHYLTHIORIBOSE-1-PHOSPHATE ISOMERASE"/>
    <property type="match status" value="1"/>
</dbReference>
<dbReference type="SUPFAM" id="SSF100950">
    <property type="entry name" value="NagB/RpiA/CoA transferase-like"/>
    <property type="match status" value="1"/>
</dbReference>
<dbReference type="InterPro" id="IPR005251">
    <property type="entry name" value="IF-M1Pi"/>
</dbReference>
<dbReference type="NCBIfam" id="TIGR00512">
    <property type="entry name" value="salvage_mtnA"/>
    <property type="match status" value="1"/>
</dbReference>